<dbReference type="Proteomes" id="UP000824072">
    <property type="component" value="Unassembled WGS sequence"/>
</dbReference>
<keyword evidence="2" id="KW-0732">Signal</keyword>
<gene>
    <name evidence="3" type="ORF">IAB02_06535</name>
</gene>
<sequence>MRRRIKLLKAAGMLCLAICCVLPFRGFPTRASGLFDDLLASTPEPEAGESAQGGGLFDDLLASTPEPEAGESAQGGGLFDDLLASTPEPEAEKSAQGGGLFDDLLSEAAVAGDFEEQLAELTALFGAAEILEEADQTIVRFDVSSFSMEEVFEGLNAAESLGFTAFAMEQGILTLTFSQRRDGAEGEETPAPTQTSNASQNVAGNSYCSYCGGSGMCEKCIGGSCWECNGTGEIWCESCFGSGKCQSCYGLGGEDRYTVGGGVRWVTCSRCGGSGICRRCGGMGAKTCGYCHGTGNCAYCDGTGDCPYCHGTGEK</sequence>
<accession>A0A9D1IDZ1</accession>
<organism evidence="3 4">
    <name type="scientific">Candidatus Pullichristensenella excrementigallinarum</name>
    <dbReference type="NCBI Taxonomy" id="2840907"/>
    <lineage>
        <taxon>Bacteria</taxon>
        <taxon>Bacillati</taxon>
        <taxon>Bacillota</taxon>
        <taxon>Clostridia</taxon>
        <taxon>Candidatus Pullichristensenella</taxon>
    </lineage>
</organism>
<proteinExistence type="predicted"/>
<feature type="region of interest" description="Disordered" evidence="1">
    <location>
        <begin position="43"/>
        <end position="98"/>
    </location>
</feature>
<dbReference type="EMBL" id="DVMU01000147">
    <property type="protein sequence ID" value="HIU34204.1"/>
    <property type="molecule type" value="Genomic_DNA"/>
</dbReference>
<protein>
    <submittedName>
        <fullName evidence="3">Uncharacterized protein</fullName>
    </submittedName>
</protein>
<reference evidence="3" key="1">
    <citation type="submission" date="2020-10" db="EMBL/GenBank/DDBJ databases">
        <authorList>
            <person name="Gilroy R."/>
        </authorList>
    </citation>
    <scope>NUCLEOTIDE SEQUENCE</scope>
    <source>
        <strain evidence="3">ChiHcec3-11533</strain>
    </source>
</reference>
<feature type="chain" id="PRO_5038898324" evidence="2">
    <location>
        <begin position="32"/>
        <end position="315"/>
    </location>
</feature>
<evidence type="ECO:0000313" key="4">
    <source>
        <dbReference type="Proteomes" id="UP000824072"/>
    </source>
</evidence>
<feature type="signal peptide" evidence="2">
    <location>
        <begin position="1"/>
        <end position="31"/>
    </location>
</feature>
<name>A0A9D1IDZ1_9FIRM</name>
<evidence type="ECO:0000256" key="1">
    <source>
        <dbReference type="SAM" id="MobiDB-lite"/>
    </source>
</evidence>
<evidence type="ECO:0000313" key="3">
    <source>
        <dbReference type="EMBL" id="HIU34204.1"/>
    </source>
</evidence>
<comment type="caution">
    <text evidence="3">The sequence shown here is derived from an EMBL/GenBank/DDBJ whole genome shotgun (WGS) entry which is preliminary data.</text>
</comment>
<dbReference type="AlphaFoldDB" id="A0A9D1IDZ1"/>
<evidence type="ECO:0000256" key="2">
    <source>
        <dbReference type="SAM" id="SignalP"/>
    </source>
</evidence>
<reference evidence="3" key="2">
    <citation type="journal article" date="2021" name="PeerJ">
        <title>Extensive microbial diversity within the chicken gut microbiome revealed by metagenomics and culture.</title>
        <authorList>
            <person name="Gilroy R."/>
            <person name="Ravi A."/>
            <person name="Getino M."/>
            <person name="Pursley I."/>
            <person name="Horton D.L."/>
            <person name="Alikhan N.F."/>
            <person name="Baker D."/>
            <person name="Gharbi K."/>
            <person name="Hall N."/>
            <person name="Watson M."/>
            <person name="Adriaenssens E.M."/>
            <person name="Foster-Nyarko E."/>
            <person name="Jarju S."/>
            <person name="Secka A."/>
            <person name="Antonio M."/>
            <person name="Oren A."/>
            <person name="Chaudhuri R.R."/>
            <person name="La Ragione R."/>
            <person name="Hildebrand F."/>
            <person name="Pallen M.J."/>
        </authorList>
    </citation>
    <scope>NUCLEOTIDE SEQUENCE</scope>
    <source>
        <strain evidence="3">ChiHcec3-11533</strain>
    </source>
</reference>